<feature type="compositionally biased region" description="Basic and acidic residues" evidence="1">
    <location>
        <begin position="1"/>
        <end position="19"/>
    </location>
</feature>
<name>A0A9N7VLR4_PLEPL</name>
<protein>
    <submittedName>
        <fullName evidence="2">Uncharacterized protein</fullName>
    </submittedName>
</protein>
<feature type="compositionally biased region" description="Low complexity" evidence="1">
    <location>
        <begin position="186"/>
        <end position="201"/>
    </location>
</feature>
<evidence type="ECO:0000256" key="1">
    <source>
        <dbReference type="SAM" id="MobiDB-lite"/>
    </source>
</evidence>
<reference evidence="2" key="1">
    <citation type="submission" date="2020-03" db="EMBL/GenBank/DDBJ databases">
        <authorList>
            <person name="Weist P."/>
        </authorList>
    </citation>
    <scope>NUCLEOTIDE SEQUENCE</scope>
</reference>
<dbReference type="EMBL" id="CADEAL010004092">
    <property type="protein sequence ID" value="CAB1451523.1"/>
    <property type="molecule type" value="Genomic_DNA"/>
</dbReference>
<feature type="region of interest" description="Disordered" evidence="1">
    <location>
        <begin position="1"/>
        <end position="41"/>
    </location>
</feature>
<dbReference type="AlphaFoldDB" id="A0A9N7VLR4"/>
<feature type="compositionally biased region" description="Basic residues" evidence="1">
    <location>
        <begin position="20"/>
        <end position="31"/>
    </location>
</feature>
<evidence type="ECO:0000313" key="2">
    <source>
        <dbReference type="EMBL" id="CAB1451523.1"/>
    </source>
</evidence>
<feature type="non-terminal residue" evidence="2">
    <location>
        <position position="1"/>
    </location>
</feature>
<keyword evidence="3" id="KW-1185">Reference proteome</keyword>
<gene>
    <name evidence="2" type="ORF">PLEPLA_LOCUS39217</name>
</gene>
<feature type="region of interest" description="Disordered" evidence="1">
    <location>
        <begin position="186"/>
        <end position="218"/>
    </location>
</feature>
<evidence type="ECO:0000313" key="3">
    <source>
        <dbReference type="Proteomes" id="UP001153269"/>
    </source>
</evidence>
<feature type="compositionally biased region" description="Low complexity" evidence="1">
    <location>
        <begin position="113"/>
        <end position="146"/>
    </location>
</feature>
<sequence length="360" mass="38801">MFLLWEEEKKEEEKKEEERKRRRRKRRRRRGAGVCAEEEVSSLTAPPPQIWLKMSVDSENSSVLTSCLFQTADEKDESVLEMLSYSKFSDLETWLCTPSSLLLPRALDSAFTSSSSSSTSSSSHASNHSSPCSSSPASNSRRSTVSDPGDDDRLSEIESPVFSSSLAMDTPFLSTPLLSSTPAAAALSSGTSAGDSASQGGVSLRKRRRLAASPGGLHWNSAGSVQREFWSPDPSPGSGGVAAAAGGGGGGGGGARRLHLAEVGRASPACGSERAALRKTVSVDDRLLQPAVGEQRRVRLLSRLERGRKKLRNVHTLGNTGGFDSRRKSDTKISRWRWNQRAAGDALIRDLRPRTSLSLD</sequence>
<feature type="region of interest" description="Disordered" evidence="1">
    <location>
        <begin position="111"/>
        <end position="156"/>
    </location>
</feature>
<accession>A0A9N7VLR4</accession>
<feature type="compositionally biased region" description="Gly residues" evidence="1">
    <location>
        <begin position="237"/>
        <end position="253"/>
    </location>
</feature>
<proteinExistence type="predicted"/>
<dbReference type="Proteomes" id="UP001153269">
    <property type="component" value="Unassembled WGS sequence"/>
</dbReference>
<organism evidence="2 3">
    <name type="scientific">Pleuronectes platessa</name>
    <name type="common">European plaice</name>
    <dbReference type="NCBI Taxonomy" id="8262"/>
    <lineage>
        <taxon>Eukaryota</taxon>
        <taxon>Metazoa</taxon>
        <taxon>Chordata</taxon>
        <taxon>Craniata</taxon>
        <taxon>Vertebrata</taxon>
        <taxon>Euteleostomi</taxon>
        <taxon>Actinopterygii</taxon>
        <taxon>Neopterygii</taxon>
        <taxon>Teleostei</taxon>
        <taxon>Neoteleostei</taxon>
        <taxon>Acanthomorphata</taxon>
        <taxon>Carangaria</taxon>
        <taxon>Pleuronectiformes</taxon>
        <taxon>Pleuronectoidei</taxon>
        <taxon>Pleuronectidae</taxon>
        <taxon>Pleuronectes</taxon>
    </lineage>
</organism>
<comment type="caution">
    <text evidence="2">The sequence shown here is derived from an EMBL/GenBank/DDBJ whole genome shotgun (WGS) entry which is preliminary data.</text>
</comment>
<feature type="region of interest" description="Disordered" evidence="1">
    <location>
        <begin position="232"/>
        <end position="253"/>
    </location>
</feature>